<dbReference type="STRING" id="105231.A0A1Y1HSF7"/>
<dbReference type="GO" id="GO:0005524">
    <property type="term" value="F:ATP binding"/>
    <property type="evidence" value="ECO:0007669"/>
    <property type="project" value="UniProtKB-KW"/>
</dbReference>
<dbReference type="EMBL" id="DF236980">
    <property type="protein sequence ID" value="GAQ79487.1"/>
    <property type="molecule type" value="Genomic_DNA"/>
</dbReference>
<accession>A0A1Y1HSF7</accession>
<evidence type="ECO:0000256" key="1">
    <source>
        <dbReference type="ARBA" id="ARBA00022741"/>
    </source>
</evidence>
<dbReference type="PANTHER" id="PTHR24346">
    <property type="entry name" value="MAP/MICROTUBULE AFFINITY-REGULATING KINASE"/>
    <property type="match status" value="1"/>
</dbReference>
<feature type="domain" description="Protein kinase" evidence="4">
    <location>
        <begin position="15"/>
        <end position="279"/>
    </location>
</feature>
<keyword evidence="6" id="KW-1185">Reference proteome</keyword>
<dbReference type="AlphaFoldDB" id="A0A1Y1HSF7"/>
<dbReference type="InterPro" id="IPR000719">
    <property type="entry name" value="Prot_kinase_dom"/>
</dbReference>
<dbReference type="Pfam" id="PF00069">
    <property type="entry name" value="Pkinase"/>
    <property type="match status" value="1"/>
</dbReference>
<dbReference type="FunFam" id="1.10.510.10:FF:000571">
    <property type="entry name" value="Maternal embryonic leucine zipper kinase"/>
    <property type="match status" value="1"/>
</dbReference>
<proteinExistence type="predicted"/>
<keyword evidence="2" id="KW-0067">ATP-binding</keyword>
<dbReference type="OrthoDB" id="504170at2759"/>
<evidence type="ECO:0000259" key="4">
    <source>
        <dbReference type="PROSITE" id="PS50011"/>
    </source>
</evidence>
<dbReference type="InterPro" id="IPR011009">
    <property type="entry name" value="Kinase-like_dom_sf"/>
</dbReference>
<dbReference type="PROSITE" id="PS50011">
    <property type="entry name" value="PROTEIN_KINASE_DOM"/>
    <property type="match status" value="1"/>
</dbReference>
<reference evidence="5 6" key="1">
    <citation type="journal article" date="2014" name="Nat. Commun.">
        <title>Klebsormidium flaccidum genome reveals primary factors for plant terrestrial adaptation.</title>
        <authorList>
            <person name="Hori K."/>
            <person name="Maruyama F."/>
            <person name="Fujisawa T."/>
            <person name="Togashi T."/>
            <person name="Yamamoto N."/>
            <person name="Seo M."/>
            <person name="Sato S."/>
            <person name="Yamada T."/>
            <person name="Mori H."/>
            <person name="Tajima N."/>
            <person name="Moriyama T."/>
            <person name="Ikeuchi M."/>
            <person name="Watanabe M."/>
            <person name="Wada H."/>
            <person name="Kobayashi K."/>
            <person name="Saito M."/>
            <person name="Masuda T."/>
            <person name="Sasaki-Sekimoto Y."/>
            <person name="Mashiguchi K."/>
            <person name="Awai K."/>
            <person name="Shimojima M."/>
            <person name="Masuda S."/>
            <person name="Iwai M."/>
            <person name="Nobusawa T."/>
            <person name="Narise T."/>
            <person name="Kondo S."/>
            <person name="Saito H."/>
            <person name="Sato R."/>
            <person name="Murakawa M."/>
            <person name="Ihara Y."/>
            <person name="Oshima-Yamada Y."/>
            <person name="Ohtaka K."/>
            <person name="Satoh M."/>
            <person name="Sonobe K."/>
            <person name="Ishii M."/>
            <person name="Ohtani R."/>
            <person name="Kanamori-Sato M."/>
            <person name="Honoki R."/>
            <person name="Miyazaki D."/>
            <person name="Mochizuki H."/>
            <person name="Umetsu J."/>
            <person name="Higashi K."/>
            <person name="Shibata D."/>
            <person name="Kamiya Y."/>
            <person name="Sato N."/>
            <person name="Nakamura Y."/>
            <person name="Tabata S."/>
            <person name="Ida S."/>
            <person name="Kurokawa K."/>
            <person name="Ohta H."/>
        </authorList>
    </citation>
    <scope>NUCLEOTIDE SEQUENCE [LARGE SCALE GENOMIC DNA]</scope>
    <source>
        <strain evidence="5 6">NIES-2285</strain>
    </source>
</reference>
<name>A0A1Y1HSF7_KLENI</name>
<dbReference type="GO" id="GO:0004674">
    <property type="term" value="F:protein serine/threonine kinase activity"/>
    <property type="evidence" value="ECO:0000318"/>
    <property type="project" value="GO_Central"/>
</dbReference>
<dbReference type="OMA" id="NTHIFMC"/>
<gene>
    <name evidence="5" type="ORF">KFL_000310370</name>
</gene>
<keyword evidence="5" id="KW-0808">Transferase</keyword>
<dbReference type="Proteomes" id="UP000054558">
    <property type="component" value="Unassembled WGS sequence"/>
</dbReference>
<keyword evidence="5" id="KW-0418">Kinase</keyword>
<evidence type="ECO:0000256" key="2">
    <source>
        <dbReference type="ARBA" id="ARBA00022840"/>
    </source>
</evidence>
<protein>
    <submittedName>
        <fullName evidence="5">SNF1-related protein kinase 2.6</fullName>
    </submittedName>
</protein>
<dbReference type="Gene3D" id="1.10.510.10">
    <property type="entry name" value="Transferase(Phosphotransferase) domain 1"/>
    <property type="match status" value="1"/>
</dbReference>
<dbReference type="GO" id="GO:0007165">
    <property type="term" value="P:signal transduction"/>
    <property type="evidence" value="ECO:0000318"/>
    <property type="project" value="GO_Central"/>
</dbReference>
<evidence type="ECO:0000313" key="5">
    <source>
        <dbReference type="EMBL" id="GAQ79487.1"/>
    </source>
</evidence>
<organism evidence="5 6">
    <name type="scientific">Klebsormidium nitens</name>
    <name type="common">Green alga</name>
    <name type="synonym">Ulothrix nitens</name>
    <dbReference type="NCBI Taxonomy" id="105231"/>
    <lineage>
        <taxon>Eukaryota</taxon>
        <taxon>Viridiplantae</taxon>
        <taxon>Streptophyta</taxon>
        <taxon>Klebsormidiophyceae</taxon>
        <taxon>Klebsormidiales</taxon>
        <taxon>Klebsormidiaceae</taxon>
        <taxon>Klebsormidium</taxon>
    </lineage>
</organism>
<keyword evidence="1" id="KW-0547">Nucleotide-binding</keyword>
<dbReference type="PANTHER" id="PTHR24346:SF92">
    <property type="entry name" value="SNF1-RELATED PROTEIN KINASE 2.6"/>
    <property type="match status" value="1"/>
</dbReference>
<sequence length="320" mass="36198">MASPIQHAELEDHYVDEHLGALHGAFGKVKVMSDRKTGEKVAVKLLQRSKVTEQVEREIRHYHMLRHPCVVQLRRVLLTQFYLALVLDYVPGGSLMRFVDRKLLSEVQVRFLFQQLVAALEFCHRQGALPRSLSLDSILVGGQSFPELKLTDFGFTAIVDSLQDEHGPGITVYAAPEVLIRSQSPTAFRPFNLKAAAQTADLWSLGVILAALLFHAYPFSDPEEPKNVDRTFKRIINADYTIPEGISLSEPCKDLLSRLFKVKPEERASIADVRKHEWFLSRIPKQLRVPYEALPPADGSQSIEDIIEILDIVRSKKLLL</sequence>
<comment type="function">
    <text evidence="3">CIPK serine-threonine protein kinases interact with CBL proteins. Binding of a CBL protein to the regulatory NAF domain of CIPK protein lead to the activation of the kinase in a calcium-dependent manner.</text>
</comment>
<dbReference type="SUPFAM" id="SSF56112">
    <property type="entry name" value="Protein kinase-like (PK-like)"/>
    <property type="match status" value="1"/>
</dbReference>
<evidence type="ECO:0000256" key="3">
    <source>
        <dbReference type="ARBA" id="ARBA00058225"/>
    </source>
</evidence>
<evidence type="ECO:0000313" key="6">
    <source>
        <dbReference type="Proteomes" id="UP000054558"/>
    </source>
</evidence>